<reference evidence="3" key="3">
    <citation type="submission" date="2025-09" db="UniProtKB">
        <authorList>
            <consortium name="Ensembl"/>
        </authorList>
    </citation>
    <scope>IDENTIFICATION</scope>
</reference>
<keyword evidence="1" id="KW-0175">Coiled coil</keyword>
<gene>
    <name evidence="3" type="primary">CCDC186</name>
</gene>
<feature type="coiled-coil region" evidence="1">
    <location>
        <begin position="253"/>
        <end position="393"/>
    </location>
</feature>
<dbReference type="GO" id="GO:0031267">
    <property type="term" value="F:small GTPase binding"/>
    <property type="evidence" value="ECO:0007669"/>
    <property type="project" value="TreeGrafter"/>
</dbReference>
<protein>
    <submittedName>
        <fullName evidence="3">Coiled-coil domain containing 186</fullName>
    </submittedName>
</protein>
<dbReference type="AlphaFoldDB" id="A0A452QZ61"/>
<organism evidence="3 4">
    <name type="scientific">Ursus americanus</name>
    <name type="common">American black bear</name>
    <name type="synonym">Euarctos americanus</name>
    <dbReference type="NCBI Taxonomy" id="9643"/>
    <lineage>
        <taxon>Eukaryota</taxon>
        <taxon>Metazoa</taxon>
        <taxon>Chordata</taxon>
        <taxon>Craniata</taxon>
        <taxon>Vertebrata</taxon>
        <taxon>Euteleostomi</taxon>
        <taxon>Mammalia</taxon>
        <taxon>Eutheria</taxon>
        <taxon>Laurasiatheria</taxon>
        <taxon>Carnivora</taxon>
        <taxon>Caniformia</taxon>
        <taxon>Ursidae</taxon>
        <taxon>Ursus</taxon>
    </lineage>
</organism>
<sequence length="872" mass="100591">MQSEVVSISMSETERVASISSDKNIGKTFELKEDSCSSFSVDESNSLENETKLSSLNFDKTSCQPNEHNQIETQENCIQDPGGGEDSCAKTDICPENSEQVANFPGGDFTEQISKTNETEQRVTQILAELRSSTFTEAANQKTYSESPYDTDCTKKLISKIKNVSASEDLLEEIESELLSTEFVEEHRVPNGMNKGEHALVMFEKCVQEKYLQQEHTIKKLIKENKKHQELILDICSEKDNLRDELKKRTETEKQHMNTIKQLESRIEELSKEVKTSKDKLVAQDIAAKNAVQQLHKEMAHRMEQANKKCEEARQEKEAMVMKYVRGEKESLDLRKEKEILERKLRDANKESEKNANKIKQLSQEKGRLHQLYETKENETTRLTREIDKLKEDINSHVIKVKWAQNKLKAEMDSHKESEEIKSNELDAKLRVTKGELEKQMQEKSDQLEMHHAKIKELEDLKRTFKEGMDELRTLRTKVKCLEDERLRTEDELSKYKEIINRQKAEIQNLLDKVKIVDQMQEQHERGKQEIENLKEEVENLNSLINDLQKDIEGSRKRESELLLFTEKLTSKNAQLQSESNSLQSQFDKLSCSESQLQSQCEQMKQTNTNLESRLLKEEELRKEEVQTLQAELTCRQTEVKALSTQVEELKDELITQRRKHASSVKDLTKQLQQARRKLDQVESGSYDKEVSSMGSRSSSSGSLNARSSAEDRSPENTGSSVAVDNFPEVDKAMLIERIVRLQKAHARKNEKIEFMEDHIKQLVEEIRKKTKIIQSYILREESGTLSSEASDFNKVHLSRRGGIMASLYTSHPADSGLTLDLSLEISRKLQAVLEDTLLKNITLKENLQTLGTEIERLVKHQHELEQRTKKT</sequence>
<dbReference type="Ensembl" id="ENSUAMT00000012451.1">
    <property type="protein sequence ID" value="ENSUAMP00000011074.1"/>
    <property type="gene ID" value="ENSUAMG00000009046.1"/>
</dbReference>
<feature type="compositionally biased region" description="Basic and acidic residues" evidence="2">
    <location>
        <begin position="677"/>
        <end position="691"/>
    </location>
</feature>
<feature type="region of interest" description="Disordered" evidence="2">
    <location>
        <begin position="40"/>
        <end position="92"/>
    </location>
</feature>
<evidence type="ECO:0000313" key="3">
    <source>
        <dbReference type="Ensembl" id="ENSUAMP00000011074.1"/>
    </source>
</evidence>
<dbReference type="Gene3D" id="1.10.287.1490">
    <property type="match status" value="1"/>
</dbReference>
<feature type="compositionally biased region" description="Polar residues" evidence="2">
    <location>
        <begin position="40"/>
        <end position="77"/>
    </location>
</feature>
<dbReference type="PANTHER" id="PTHR18911">
    <property type="entry name" value="CTCL TUMOR ANTIGEN HD-CL-01"/>
    <property type="match status" value="1"/>
</dbReference>
<feature type="compositionally biased region" description="Polar residues" evidence="2">
    <location>
        <begin position="1"/>
        <end position="11"/>
    </location>
</feature>
<feature type="region of interest" description="Disordered" evidence="2">
    <location>
        <begin position="1"/>
        <end position="24"/>
    </location>
</feature>
<evidence type="ECO:0000256" key="1">
    <source>
        <dbReference type="SAM" id="Coils"/>
    </source>
</evidence>
<dbReference type="PANTHER" id="PTHR18911:SF5">
    <property type="entry name" value="COILED-COIL DOMAIN-CONTAINING PROTEIN 186"/>
    <property type="match status" value="1"/>
</dbReference>
<dbReference type="GO" id="GO:0005802">
    <property type="term" value="C:trans-Golgi network"/>
    <property type="evidence" value="ECO:0007669"/>
    <property type="project" value="TreeGrafter"/>
</dbReference>
<feature type="region of interest" description="Disordered" evidence="2">
    <location>
        <begin position="656"/>
        <end position="723"/>
    </location>
</feature>
<proteinExistence type="predicted"/>
<keyword evidence="4" id="KW-1185">Reference proteome</keyword>
<dbReference type="Proteomes" id="UP000291022">
    <property type="component" value="Unassembled WGS sequence"/>
</dbReference>
<dbReference type="GeneTree" id="ENSGT00720000108851"/>
<feature type="coiled-coil region" evidence="1">
    <location>
        <begin position="739"/>
        <end position="773"/>
    </location>
</feature>
<name>A0A452QZ61_URSAM</name>
<evidence type="ECO:0000256" key="2">
    <source>
        <dbReference type="SAM" id="MobiDB-lite"/>
    </source>
</evidence>
<dbReference type="InterPro" id="IPR038830">
    <property type="entry name" value="CCDC186"/>
</dbReference>
<accession>A0A452QZ61</accession>
<reference evidence="3" key="2">
    <citation type="submission" date="2025-08" db="UniProtKB">
        <authorList>
            <consortium name="Ensembl"/>
        </authorList>
    </citation>
    <scope>IDENTIFICATION</scope>
</reference>
<evidence type="ECO:0000313" key="4">
    <source>
        <dbReference type="Proteomes" id="UP000291022"/>
    </source>
</evidence>
<reference evidence="4" key="1">
    <citation type="submission" date="2016-06" db="EMBL/GenBank/DDBJ databases">
        <title>De novo assembly and RNA-Seq shows season-dependent expression and editing in black bear kidneys.</title>
        <authorList>
            <person name="Korstanje R."/>
            <person name="Srivastava A."/>
            <person name="Sarsani V.K."/>
            <person name="Sheehan S.M."/>
            <person name="Seger R.L."/>
            <person name="Barter M.E."/>
            <person name="Lindqvist C."/>
            <person name="Brody L.C."/>
            <person name="Mullikin J.C."/>
        </authorList>
    </citation>
    <scope>NUCLEOTIDE SEQUENCE [LARGE SCALE GENOMIC DNA]</scope>
</reference>
<feature type="compositionally biased region" description="Low complexity" evidence="2">
    <location>
        <begin position="692"/>
        <end position="708"/>
    </location>
</feature>
<dbReference type="GO" id="GO:0099518">
    <property type="term" value="P:vesicle cytoskeletal trafficking"/>
    <property type="evidence" value="ECO:0007669"/>
    <property type="project" value="TreeGrafter"/>
</dbReference>